<accession>A0ABX1NJK6</accession>
<keyword evidence="2" id="KW-1185">Reference proteome</keyword>
<dbReference type="Proteomes" id="UP000634522">
    <property type="component" value="Unassembled WGS sequence"/>
</dbReference>
<evidence type="ECO:0000313" key="1">
    <source>
        <dbReference type="EMBL" id="NMF99496.1"/>
    </source>
</evidence>
<comment type="caution">
    <text evidence="1">The sequence shown here is derived from an EMBL/GenBank/DDBJ whole genome shotgun (WGS) entry which is preliminary data.</text>
</comment>
<reference evidence="1 2" key="1">
    <citation type="submission" date="2019-12" db="EMBL/GenBank/DDBJ databases">
        <title>Comparative genomics gives insights into the taxonomy of the Azoarcus-Aromatoleum group and reveals separate origins of nif in the plant-associated Azoarcus and non-plant-associated Aromatoleum sub-groups.</title>
        <authorList>
            <person name="Lafos M."/>
            <person name="Maluk M."/>
            <person name="Batista M."/>
            <person name="Junghare M."/>
            <person name="Carmona M."/>
            <person name="Faoro H."/>
            <person name="Cruz L.M."/>
            <person name="Battistoni F."/>
            <person name="De Souza E."/>
            <person name="Pedrosa F."/>
            <person name="Chen W.-M."/>
            <person name="Poole P.S."/>
            <person name="Dixon R.A."/>
            <person name="James E.K."/>
        </authorList>
    </citation>
    <scope>NUCLEOTIDE SEQUENCE [LARGE SCALE GENOMIC DNA]</scope>
    <source>
        <strain evidence="1 2">T</strain>
    </source>
</reference>
<protein>
    <submittedName>
        <fullName evidence="1">Uncharacterized protein</fullName>
    </submittedName>
</protein>
<dbReference type="EMBL" id="WTVS01000046">
    <property type="protein sequence ID" value="NMF99496.1"/>
    <property type="molecule type" value="Genomic_DNA"/>
</dbReference>
<evidence type="ECO:0000313" key="2">
    <source>
        <dbReference type="Proteomes" id="UP000634522"/>
    </source>
</evidence>
<organism evidence="1 2">
    <name type="scientific">Aromatoleum toluolicum</name>
    <dbReference type="NCBI Taxonomy" id="90060"/>
    <lineage>
        <taxon>Bacteria</taxon>
        <taxon>Pseudomonadati</taxon>
        <taxon>Pseudomonadota</taxon>
        <taxon>Betaproteobacteria</taxon>
        <taxon>Rhodocyclales</taxon>
        <taxon>Rhodocyclaceae</taxon>
        <taxon>Aromatoleum</taxon>
    </lineage>
</organism>
<sequence>MANFFENVEPTDAEQLEQLSRLVFELRENRDAILKANGATDEIELLERIYTGAIPEHPSYEHYLSARILADTRETVRAMLTECLKEARRT</sequence>
<proteinExistence type="predicted"/>
<dbReference type="RefSeq" id="WP_169142097.1">
    <property type="nucleotide sequence ID" value="NZ_WTVS01000046.1"/>
</dbReference>
<gene>
    <name evidence="1" type="ORF">GPA27_19130</name>
</gene>
<name>A0ABX1NJK6_9RHOO</name>